<dbReference type="GO" id="GO:0016747">
    <property type="term" value="F:acyltransferase activity, transferring groups other than amino-acyl groups"/>
    <property type="evidence" value="ECO:0007669"/>
    <property type="project" value="InterPro"/>
</dbReference>
<accession>A0AAJ2N4A5</accession>
<reference evidence="3" key="1">
    <citation type="submission" date="2023-09" db="EMBL/GenBank/DDBJ databases">
        <title>Paenibacillus sp. chi10 Genome sequencing and assembly.</title>
        <authorList>
            <person name="Kim I."/>
        </authorList>
    </citation>
    <scope>NUCLEOTIDE SEQUENCE [LARGE SCALE GENOMIC DNA]</scope>
    <source>
        <strain evidence="3">chi10</strain>
    </source>
</reference>
<dbReference type="PANTHER" id="PTHR43415">
    <property type="entry name" value="SPERMIDINE N(1)-ACETYLTRANSFERASE"/>
    <property type="match status" value="1"/>
</dbReference>
<dbReference type="Pfam" id="PF13302">
    <property type="entry name" value="Acetyltransf_3"/>
    <property type="match status" value="1"/>
</dbReference>
<keyword evidence="3" id="KW-1185">Reference proteome</keyword>
<dbReference type="EC" id="2.-.-.-" evidence="2"/>
<keyword evidence="2" id="KW-0808">Transferase</keyword>
<feature type="domain" description="N-acetyltransferase" evidence="1">
    <location>
        <begin position="19"/>
        <end position="172"/>
    </location>
</feature>
<dbReference type="SUPFAM" id="SSF55729">
    <property type="entry name" value="Acyl-CoA N-acyltransferases (Nat)"/>
    <property type="match status" value="1"/>
</dbReference>
<dbReference type="Gene3D" id="3.40.630.30">
    <property type="match status" value="1"/>
</dbReference>
<evidence type="ECO:0000313" key="2">
    <source>
        <dbReference type="EMBL" id="MDT8976606.1"/>
    </source>
</evidence>
<gene>
    <name evidence="2" type="ORF">RQP50_10165</name>
</gene>
<dbReference type="PANTHER" id="PTHR43415:SF3">
    <property type="entry name" value="GNAT-FAMILY ACETYLTRANSFERASE"/>
    <property type="match status" value="1"/>
</dbReference>
<organism evidence="2 3">
    <name type="scientific">Paenibacillus suaedae</name>
    <dbReference type="NCBI Taxonomy" id="3077233"/>
    <lineage>
        <taxon>Bacteria</taxon>
        <taxon>Bacillati</taxon>
        <taxon>Bacillota</taxon>
        <taxon>Bacilli</taxon>
        <taxon>Bacillales</taxon>
        <taxon>Paenibacillaceae</taxon>
        <taxon>Paenibacillus</taxon>
    </lineage>
</organism>
<dbReference type="EMBL" id="JAVYAA010000002">
    <property type="protein sequence ID" value="MDT8976606.1"/>
    <property type="molecule type" value="Genomic_DNA"/>
</dbReference>
<dbReference type="AlphaFoldDB" id="A0AAJ2N4A5"/>
<dbReference type="PROSITE" id="PS51186">
    <property type="entry name" value="GNAT"/>
    <property type="match status" value="1"/>
</dbReference>
<proteinExistence type="predicted"/>
<sequence>MIGGGYGLTLEYLMRSKNIQFRRAKIEDLDFIISLEKHPDSKKYIISWTRDKHQDALGSDDFIYMIVENSNSQKIGYFILSGLSNQNGCIELVRINIGEKGKGYGKETMKLVQEYVFNHLKAHRLWLDVKEHNNRARHVYEWAGFKVEGLLRECIKSEENYESLIIMGMLKNEYRGRLSASILS</sequence>
<dbReference type="RefSeq" id="WP_315745282.1">
    <property type="nucleotide sequence ID" value="NZ_JAVYAA010000002.1"/>
</dbReference>
<dbReference type="Proteomes" id="UP001250538">
    <property type="component" value="Unassembled WGS sequence"/>
</dbReference>
<comment type="caution">
    <text evidence="2">The sequence shown here is derived from an EMBL/GenBank/DDBJ whole genome shotgun (WGS) entry which is preliminary data.</text>
</comment>
<name>A0AAJ2N4A5_9BACL</name>
<evidence type="ECO:0000259" key="1">
    <source>
        <dbReference type="PROSITE" id="PS51186"/>
    </source>
</evidence>
<evidence type="ECO:0000313" key="3">
    <source>
        <dbReference type="Proteomes" id="UP001250538"/>
    </source>
</evidence>
<dbReference type="InterPro" id="IPR016181">
    <property type="entry name" value="Acyl_CoA_acyltransferase"/>
</dbReference>
<protein>
    <submittedName>
        <fullName evidence="2">GNAT family protein</fullName>
        <ecNumber evidence="2">2.-.-.-</ecNumber>
    </submittedName>
</protein>
<dbReference type="InterPro" id="IPR000182">
    <property type="entry name" value="GNAT_dom"/>
</dbReference>